<organism evidence="2 3">
    <name type="scientific">Lacrimispora xylanolytica</name>
    <dbReference type="NCBI Taxonomy" id="29375"/>
    <lineage>
        <taxon>Bacteria</taxon>
        <taxon>Bacillati</taxon>
        <taxon>Bacillota</taxon>
        <taxon>Clostridia</taxon>
        <taxon>Lachnospirales</taxon>
        <taxon>Lachnospiraceae</taxon>
        <taxon>Lacrimispora</taxon>
    </lineage>
</organism>
<dbReference type="Pfam" id="PF12697">
    <property type="entry name" value="Abhydrolase_6"/>
    <property type="match status" value="1"/>
</dbReference>
<dbReference type="InterPro" id="IPR029058">
    <property type="entry name" value="AB_hydrolase_fold"/>
</dbReference>
<keyword evidence="2" id="KW-0378">Hydrolase</keyword>
<evidence type="ECO:0000259" key="1">
    <source>
        <dbReference type="Pfam" id="PF12697"/>
    </source>
</evidence>
<name>A0ABY7AFR0_9FIRM</name>
<dbReference type="InterPro" id="IPR050266">
    <property type="entry name" value="AB_hydrolase_sf"/>
</dbReference>
<feature type="domain" description="AB hydrolase-1" evidence="1">
    <location>
        <begin position="14"/>
        <end position="120"/>
    </location>
</feature>
<dbReference type="Proteomes" id="UP001163115">
    <property type="component" value="Chromosome"/>
</dbReference>
<reference evidence="2" key="1">
    <citation type="submission" date="2022-11" db="EMBL/GenBank/DDBJ databases">
        <title>Lacrimispora xylanolytica sy1, complete genome.</title>
        <authorList>
            <person name="Choi S."/>
        </authorList>
    </citation>
    <scope>NUCLEOTIDE SEQUENCE</scope>
    <source>
        <strain evidence="2">Sy1</strain>
    </source>
</reference>
<dbReference type="GO" id="GO:0016787">
    <property type="term" value="F:hydrolase activity"/>
    <property type="evidence" value="ECO:0007669"/>
    <property type="project" value="UniProtKB-KW"/>
</dbReference>
<proteinExistence type="predicted"/>
<dbReference type="SUPFAM" id="SSF53474">
    <property type="entry name" value="alpha/beta-Hydrolases"/>
    <property type="match status" value="1"/>
</dbReference>
<dbReference type="InterPro" id="IPR000073">
    <property type="entry name" value="AB_hydrolase_1"/>
</dbReference>
<keyword evidence="3" id="KW-1185">Reference proteome</keyword>
<protein>
    <submittedName>
        <fullName evidence="2">Alpha/beta hydrolase</fullName>
    </submittedName>
</protein>
<accession>A0ABY7AFR0</accession>
<evidence type="ECO:0000313" key="2">
    <source>
        <dbReference type="EMBL" id="WAJ24357.1"/>
    </source>
</evidence>
<evidence type="ECO:0000313" key="3">
    <source>
        <dbReference type="Proteomes" id="UP001163115"/>
    </source>
</evidence>
<dbReference type="Gene3D" id="3.40.50.1820">
    <property type="entry name" value="alpha/beta hydrolase"/>
    <property type="match status" value="1"/>
</dbReference>
<dbReference type="PANTHER" id="PTHR43798">
    <property type="entry name" value="MONOACYLGLYCEROL LIPASE"/>
    <property type="match status" value="1"/>
</dbReference>
<sequence length="248" mass="27719">MVFKEFGTINAPTIILLHGGGLSYWSWESVISLLTPEFHVVTPILDGYGENANKTFLSIENSADQVINYVKEQCNGHVFAIGGLSIGAQIVTEVLSQNANISDFAVIESALVCPIRGTRLLAVPICKLSYKLITKRWFSKLQAKQLCVPNALFERYYTESIVISKQTLVNTILSNGTYKMKEEIKKTSAKVLVIVGEKEITVMQKSALMLHRAIPNSHRYIAPSMKHGELSLTQPKQYVEQLRQLFSQ</sequence>
<gene>
    <name evidence="2" type="ORF">OW255_02205</name>
</gene>
<dbReference type="RefSeq" id="WP_268115480.1">
    <property type="nucleotide sequence ID" value="NZ_CP113524.1"/>
</dbReference>
<dbReference type="EMBL" id="CP113524">
    <property type="protein sequence ID" value="WAJ24357.1"/>
    <property type="molecule type" value="Genomic_DNA"/>
</dbReference>